<evidence type="ECO:0000313" key="2">
    <source>
        <dbReference type="EMBL" id="VWC41629.1"/>
    </source>
</evidence>
<dbReference type="InterPro" id="IPR054803">
    <property type="entry name" value="StyOxIsoStyC"/>
</dbReference>
<proteinExistence type="predicted"/>
<dbReference type="Pfam" id="PF26512">
    <property type="entry name" value="SOI"/>
    <property type="match status" value="1"/>
</dbReference>
<dbReference type="EMBL" id="CABVQD010000043">
    <property type="protein sequence ID" value="VWC41629.1"/>
    <property type="molecule type" value="Genomic_DNA"/>
</dbReference>
<keyword evidence="1" id="KW-0812">Transmembrane</keyword>
<feature type="transmembrane region" description="Helical" evidence="1">
    <location>
        <begin position="38"/>
        <end position="61"/>
    </location>
</feature>
<gene>
    <name evidence="2" type="primary">styC</name>
    <name evidence="2" type="ORF">BPA30113_06962</name>
</gene>
<reference evidence="2 3" key="1">
    <citation type="submission" date="2019-09" db="EMBL/GenBank/DDBJ databases">
        <authorList>
            <person name="Depoorter E."/>
        </authorList>
    </citation>
    <scope>NUCLEOTIDE SEQUENCE [LARGE SCALE GENOMIC DNA]</scope>
    <source>
        <strain evidence="2">LMG 30113</strain>
    </source>
</reference>
<keyword evidence="2" id="KW-0413">Isomerase</keyword>
<sequence>MGRKLNGYGTETCVTTTSTLAQSQARTLQRHMIGHGMLILLVGLLAGGGLLVSLTGGLEVWPGRLLAVRVPGDSAAWVRFHIGQLLNAFLIVMVALILPVLGVALTLARRVGWLIVGTGWANTLFYAAALFAPNRALTFGGNRFGAANGASLIGLVPALVFAVVSIVAVLVLAAQSFRRPVWPATQDRGGI</sequence>
<keyword evidence="3" id="KW-1185">Reference proteome</keyword>
<protein>
    <submittedName>
        <fullName evidence="2">Styrene-oxide isomerase</fullName>
        <ecNumber evidence="2">5.3.99.7</ecNumber>
    </submittedName>
</protein>
<feature type="transmembrane region" description="Helical" evidence="1">
    <location>
        <begin position="152"/>
        <end position="173"/>
    </location>
</feature>
<dbReference type="NCBIfam" id="NF045734">
    <property type="entry name" value="StyOxIsoStyC"/>
    <property type="match status" value="1"/>
</dbReference>
<dbReference type="AlphaFoldDB" id="A0A6J5EZK7"/>
<keyword evidence="1" id="KW-0472">Membrane</keyword>
<feature type="transmembrane region" description="Helical" evidence="1">
    <location>
        <begin position="81"/>
        <end position="104"/>
    </location>
</feature>
<feature type="transmembrane region" description="Helical" evidence="1">
    <location>
        <begin position="111"/>
        <end position="132"/>
    </location>
</feature>
<accession>A0A6J5EZK7</accession>
<evidence type="ECO:0000256" key="1">
    <source>
        <dbReference type="SAM" id="Phobius"/>
    </source>
</evidence>
<evidence type="ECO:0000313" key="3">
    <source>
        <dbReference type="Proteomes" id="UP000494330"/>
    </source>
</evidence>
<organism evidence="2 3">
    <name type="scientific">Burkholderia paludis</name>
    <dbReference type="NCBI Taxonomy" id="1506587"/>
    <lineage>
        <taxon>Bacteria</taxon>
        <taxon>Pseudomonadati</taxon>
        <taxon>Pseudomonadota</taxon>
        <taxon>Betaproteobacteria</taxon>
        <taxon>Burkholderiales</taxon>
        <taxon>Burkholderiaceae</taxon>
        <taxon>Burkholderia</taxon>
        <taxon>Burkholderia cepacia complex</taxon>
    </lineage>
</organism>
<dbReference type="EC" id="5.3.99.7" evidence="2"/>
<dbReference type="GO" id="GO:0018846">
    <property type="term" value="F:styrene-oxide isomerase activity"/>
    <property type="evidence" value="ECO:0007669"/>
    <property type="project" value="UniProtKB-EC"/>
</dbReference>
<name>A0A6J5EZK7_9BURK</name>
<keyword evidence="1" id="KW-1133">Transmembrane helix</keyword>
<dbReference type="InterPro" id="IPR058965">
    <property type="entry name" value="SOI/HabA-like"/>
</dbReference>
<dbReference type="Proteomes" id="UP000494330">
    <property type="component" value="Unassembled WGS sequence"/>
</dbReference>